<reference evidence="2" key="2">
    <citation type="journal article" date="2015" name="Data Brief">
        <title>Shoot transcriptome of the giant reed, Arundo donax.</title>
        <authorList>
            <person name="Barrero R.A."/>
            <person name="Guerrero F.D."/>
            <person name="Moolhuijzen P."/>
            <person name="Goolsby J.A."/>
            <person name="Tidwell J."/>
            <person name="Bellgard S.E."/>
            <person name="Bellgard M.I."/>
        </authorList>
    </citation>
    <scope>NUCLEOTIDE SEQUENCE</scope>
    <source>
        <tissue evidence="2">Shoot tissue taken approximately 20 cm above the soil surface</tissue>
    </source>
</reference>
<feature type="compositionally biased region" description="Low complexity" evidence="1">
    <location>
        <begin position="174"/>
        <end position="183"/>
    </location>
</feature>
<name>A0A0A9CLN8_ARUDO</name>
<protein>
    <submittedName>
        <fullName evidence="2">Uncharacterized protein</fullName>
    </submittedName>
</protein>
<sequence length="219" mass="25302">MDENTHRYAEVDIQNRKASSGHHSGKYNDVEISHKHLEKSSKEDFVKEMKADHMKELESTTAEKYNNDDKYSTYANVYKNGSFKEEKGSRRIAKNESDTREPHSRGNSKQDDAKGDRKETRERNKNTTDRRGGRGKDEKDRSRQMTKSSTSHSSRRSRSRSPRGRSRTRKEISSHVGGSVSSDDPSESVKRRKLHSRKNSMSPSPPKSRNRYFIHAPFL</sequence>
<proteinExistence type="predicted"/>
<evidence type="ECO:0000313" key="2">
    <source>
        <dbReference type="EMBL" id="JAD75373.1"/>
    </source>
</evidence>
<accession>A0A0A9CLN8</accession>
<feature type="compositionally biased region" description="Basic residues" evidence="1">
    <location>
        <begin position="153"/>
        <end position="168"/>
    </location>
</feature>
<feature type="region of interest" description="Disordered" evidence="1">
    <location>
        <begin position="78"/>
        <end position="219"/>
    </location>
</feature>
<dbReference type="AlphaFoldDB" id="A0A0A9CLN8"/>
<feature type="compositionally biased region" description="Basic and acidic residues" evidence="1">
    <location>
        <begin position="1"/>
        <end position="15"/>
    </location>
</feature>
<dbReference type="EMBL" id="GBRH01222522">
    <property type="protein sequence ID" value="JAD75373.1"/>
    <property type="molecule type" value="Transcribed_RNA"/>
</dbReference>
<feature type="compositionally biased region" description="Basic and acidic residues" evidence="1">
    <location>
        <begin position="82"/>
        <end position="143"/>
    </location>
</feature>
<feature type="compositionally biased region" description="Basic and acidic residues" evidence="1">
    <location>
        <begin position="26"/>
        <end position="44"/>
    </location>
</feature>
<evidence type="ECO:0000256" key="1">
    <source>
        <dbReference type="SAM" id="MobiDB-lite"/>
    </source>
</evidence>
<reference evidence="2" key="1">
    <citation type="submission" date="2014-09" db="EMBL/GenBank/DDBJ databases">
        <authorList>
            <person name="Magalhaes I.L.F."/>
            <person name="Oliveira U."/>
            <person name="Santos F.R."/>
            <person name="Vidigal T.H.D.A."/>
            <person name="Brescovit A.D."/>
            <person name="Santos A.J."/>
        </authorList>
    </citation>
    <scope>NUCLEOTIDE SEQUENCE</scope>
    <source>
        <tissue evidence="2">Shoot tissue taken approximately 20 cm above the soil surface</tissue>
    </source>
</reference>
<organism evidence="2">
    <name type="scientific">Arundo donax</name>
    <name type="common">Giant reed</name>
    <name type="synonym">Donax arundinaceus</name>
    <dbReference type="NCBI Taxonomy" id="35708"/>
    <lineage>
        <taxon>Eukaryota</taxon>
        <taxon>Viridiplantae</taxon>
        <taxon>Streptophyta</taxon>
        <taxon>Embryophyta</taxon>
        <taxon>Tracheophyta</taxon>
        <taxon>Spermatophyta</taxon>
        <taxon>Magnoliopsida</taxon>
        <taxon>Liliopsida</taxon>
        <taxon>Poales</taxon>
        <taxon>Poaceae</taxon>
        <taxon>PACMAD clade</taxon>
        <taxon>Arundinoideae</taxon>
        <taxon>Arundineae</taxon>
        <taxon>Arundo</taxon>
    </lineage>
</organism>
<feature type="region of interest" description="Disordered" evidence="1">
    <location>
        <begin position="1"/>
        <end position="44"/>
    </location>
</feature>